<dbReference type="EMBL" id="FZMO01000066">
    <property type="protein sequence ID" value="SNQ46832.1"/>
    <property type="molecule type" value="Genomic_DNA"/>
</dbReference>
<accession>A0A2I2KMF6</accession>
<proteinExistence type="predicted"/>
<feature type="transmembrane region" description="Helical" evidence="1">
    <location>
        <begin position="20"/>
        <end position="41"/>
    </location>
</feature>
<dbReference type="AlphaFoldDB" id="A0A2I2KMF6"/>
<evidence type="ECO:0000313" key="3">
    <source>
        <dbReference type="Proteomes" id="UP000234331"/>
    </source>
</evidence>
<sequence length="136" mass="14303">MENEPTTATEWFATAWRAHLVASFGLLLSLQVFISICLPLIPPLALTAVAAAFADAISSGKFGGLELVGAITVSATESLGLPPLPELSLLHAVNATAAAHNAIPLAVTRRRTRIQNPSNVICLSEQQTIRDASAYV</sequence>
<keyword evidence="1" id="KW-0472">Membrane</keyword>
<organism evidence="2 3">
    <name type="scientific">Frankia canadensis</name>
    <dbReference type="NCBI Taxonomy" id="1836972"/>
    <lineage>
        <taxon>Bacteria</taxon>
        <taxon>Bacillati</taxon>
        <taxon>Actinomycetota</taxon>
        <taxon>Actinomycetes</taxon>
        <taxon>Frankiales</taxon>
        <taxon>Frankiaceae</taxon>
        <taxon>Frankia</taxon>
    </lineage>
</organism>
<evidence type="ECO:0000313" key="2">
    <source>
        <dbReference type="EMBL" id="SNQ46832.1"/>
    </source>
</evidence>
<evidence type="ECO:0000256" key="1">
    <source>
        <dbReference type="SAM" id="Phobius"/>
    </source>
</evidence>
<protein>
    <submittedName>
        <fullName evidence="2">Uncharacterized protein</fullName>
    </submittedName>
</protein>
<keyword evidence="3" id="KW-1185">Reference proteome</keyword>
<reference evidence="2 3" key="1">
    <citation type="submission" date="2017-06" db="EMBL/GenBank/DDBJ databases">
        <authorList>
            <person name="Kim H.J."/>
            <person name="Triplett B.A."/>
        </authorList>
    </citation>
    <scope>NUCLEOTIDE SEQUENCE [LARGE SCALE GENOMIC DNA]</scope>
    <source>
        <strain evidence="2">FRACA_ARgP5</strain>
    </source>
</reference>
<keyword evidence="1" id="KW-1133">Transmembrane helix</keyword>
<dbReference type="Proteomes" id="UP000234331">
    <property type="component" value="Unassembled WGS sequence"/>
</dbReference>
<gene>
    <name evidence="2" type="ORF">FRACA_1580012</name>
</gene>
<keyword evidence="1" id="KW-0812">Transmembrane</keyword>
<name>A0A2I2KMF6_9ACTN</name>